<name>A0ABV5T9J5_9ACTN</name>
<comment type="caution">
    <text evidence="2">The sequence shown here is derived from an EMBL/GenBank/DDBJ whole genome shotgun (WGS) entry which is preliminary data.</text>
</comment>
<organism evidence="2 3">
    <name type="scientific">Streptosporangium vulgare</name>
    <dbReference type="NCBI Taxonomy" id="46190"/>
    <lineage>
        <taxon>Bacteria</taxon>
        <taxon>Bacillati</taxon>
        <taxon>Actinomycetota</taxon>
        <taxon>Actinomycetes</taxon>
        <taxon>Streptosporangiales</taxon>
        <taxon>Streptosporangiaceae</taxon>
        <taxon>Streptosporangium</taxon>
    </lineage>
</organism>
<dbReference type="EMBL" id="JBHMBS010000004">
    <property type="protein sequence ID" value="MFB9675748.1"/>
    <property type="molecule type" value="Genomic_DNA"/>
</dbReference>
<dbReference type="Proteomes" id="UP001589610">
    <property type="component" value="Unassembled WGS sequence"/>
</dbReference>
<dbReference type="InterPro" id="IPR012577">
    <property type="entry name" value="NIPSNAP"/>
</dbReference>
<evidence type="ECO:0000259" key="1">
    <source>
        <dbReference type="Pfam" id="PF07978"/>
    </source>
</evidence>
<dbReference type="SUPFAM" id="SSF54909">
    <property type="entry name" value="Dimeric alpha+beta barrel"/>
    <property type="match status" value="1"/>
</dbReference>
<dbReference type="Gene3D" id="3.30.70.100">
    <property type="match status" value="1"/>
</dbReference>
<dbReference type="Pfam" id="PF07978">
    <property type="entry name" value="NIPSNAP"/>
    <property type="match status" value="1"/>
</dbReference>
<gene>
    <name evidence="2" type="ORF">ACFFRH_09645</name>
</gene>
<dbReference type="InterPro" id="IPR011008">
    <property type="entry name" value="Dimeric_a/b-barrel"/>
</dbReference>
<keyword evidence="3" id="KW-1185">Reference proteome</keyword>
<accession>A0ABV5T9J5</accession>
<sequence length="260" mass="29183">MTNHARREQTENTCCPILELRRYTLRPGRRDDLITLFDREFVESQEAVGMRVVGQFRDRDDPERFVWLRGFRDMESRAEALAAFYGGPVWKTHRDEANGTMIDSDDVLLLRPAVPGAGFDLSGAVRPVAGGAAAGPPANDEATSSWFTATVCHPDIPGDEFARFFDDRVAPLLAETGAVPLARLRTEHAENTYPALPVRTGEDVFVWFSAFASRERHDEHAARLARSERWAREVLPELSARLVSPPERLNLTPTARSLLR</sequence>
<evidence type="ECO:0000313" key="2">
    <source>
        <dbReference type="EMBL" id="MFB9675748.1"/>
    </source>
</evidence>
<feature type="domain" description="NIPSNAP" evidence="1">
    <location>
        <begin position="19"/>
        <end position="113"/>
    </location>
</feature>
<protein>
    <submittedName>
        <fullName evidence="2">NIPSNAP family protein</fullName>
    </submittedName>
</protein>
<dbReference type="RefSeq" id="WP_344745107.1">
    <property type="nucleotide sequence ID" value="NZ_BAAAWW010000059.1"/>
</dbReference>
<proteinExistence type="predicted"/>
<evidence type="ECO:0000313" key="3">
    <source>
        <dbReference type="Proteomes" id="UP001589610"/>
    </source>
</evidence>
<reference evidence="2 3" key="1">
    <citation type="submission" date="2024-09" db="EMBL/GenBank/DDBJ databases">
        <authorList>
            <person name="Sun Q."/>
            <person name="Mori K."/>
        </authorList>
    </citation>
    <scope>NUCLEOTIDE SEQUENCE [LARGE SCALE GENOMIC DNA]</scope>
    <source>
        <strain evidence="2 3">JCM 3028</strain>
    </source>
</reference>